<dbReference type="SUPFAM" id="SSF52047">
    <property type="entry name" value="RNI-like"/>
    <property type="match status" value="1"/>
</dbReference>
<protein>
    <recommendedName>
        <fullName evidence="4">F-box domain-containing protein</fullName>
    </recommendedName>
</protein>
<name>A0AAW0FI23_9APHY</name>
<evidence type="ECO:0008006" key="4">
    <source>
        <dbReference type="Google" id="ProtNLM"/>
    </source>
</evidence>
<feature type="region of interest" description="Disordered" evidence="1">
    <location>
        <begin position="1"/>
        <end position="22"/>
    </location>
</feature>
<keyword evidence="3" id="KW-1185">Reference proteome</keyword>
<evidence type="ECO:0000313" key="2">
    <source>
        <dbReference type="EMBL" id="KAK7678992.1"/>
    </source>
</evidence>
<dbReference type="InterPro" id="IPR032675">
    <property type="entry name" value="LRR_dom_sf"/>
</dbReference>
<dbReference type="EMBL" id="JASBNA010000064">
    <property type="protein sequence ID" value="KAK7678992.1"/>
    <property type="molecule type" value="Genomic_DNA"/>
</dbReference>
<gene>
    <name evidence="2" type="ORF">QCA50_017935</name>
</gene>
<organism evidence="2 3">
    <name type="scientific">Cerrena zonata</name>
    <dbReference type="NCBI Taxonomy" id="2478898"/>
    <lineage>
        <taxon>Eukaryota</taxon>
        <taxon>Fungi</taxon>
        <taxon>Dikarya</taxon>
        <taxon>Basidiomycota</taxon>
        <taxon>Agaricomycotina</taxon>
        <taxon>Agaricomycetes</taxon>
        <taxon>Polyporales</taxon>
        <taxon>Cerrenaceae</taxon>
        <taxon>Cerrena</taxon>
    </lineage>
</organism>
<comment type="caution">
    <text evidence="2">The sequence shown here is derived from an EMBL/GenBank/DDBJ whole genome shotgun (WGS) entry which is preliminary data.</text>
</comment>
<sequence length="515" mass="58135">MKRRQTQQSISRRSPSPGLSLHVSPERTAAHRVFGVMDLLLIIFETFNLSDEEEHNALLSAMLTCKHWHKHACMVMWREASCAKLLRLMPITLPLPDTNPYIWAELLHTQHYASLKRYSPYIIRLKHDDQDSEESSWALSAHWVEAFLWNATRALEAGAPIFPKLSTLHWHRNKNTASPDEKEITASRFTNFIGRIVSPRVVSLSIDSVVTPVLPQIVTIIEALPDLQTLSIPVPFDGDAFELFSCVSRLPKLKSFTNTSLGDVIISETLHPTTTLFTPGAFQFLDTLKLQCHLAGAKALITAAHSPVHVKRLAFRIPDLGSTQQVHEFLAIVVEKCPNLKAFRIEFNQDPGDTPSRPWGEKIGFTMLRPLLSLRQIESIEVCCVQDLELSQPVIEEMSLAWPKLTFLRIKSFPTETSEEEPSLTLDALLPLAQRCPNLRVLSLSLHPEPGPLAVVLSSSPSQLPTFKHLERLTFYLSQYVGVTESQAALLLHRMLRNNHTPHCQIDCRPVFLHP</sequence>
<dbReference type="Gene3D" id="3.80.10.10">
    <property type="entry name" value="Ribonuclease Inhibitor"/>
    <property type="match status" value="1"/>
</dbReference>
<accession>A0AAW0FI23</accession>
<dbReference type="AlphaFoldDB" id="A0AAW0FI23"/>
<feature type="compositionally biased region" description="Low complexity" evidence="1">
    <location>
        <begin position="1"/>
        <end position="16"/>
    </location>
</feature>
<proteinExistence type="predicted"/>
<reference evidence="2 3" key="1">
    <citation type="submission" date="2022-09" db="EMBL/GenBank/DDBJ databases">
        <authorList>
            <person name="Palmer J.M."/>
        </authorList>
    </citation>
    <scope>NUCLEOTIDE SEQUENCE [LARGE SCALE GENOMIC DNA]</scope>
    <source>
        <strain evidence="2 3">DSM 7382</strain>
    </source>
</reference>
<evidence type="ECO:0000313" key="3">
    <source>
        <dbReference type="Proteomes" id="UP001385951"/>
    </source>
</evidence>
<dbReference type="Proteomes" id="UP001385951">
    <property type="component" value="Unassembled WGS sequence"/>
</dbReference>
<evidence type="ECO:0000256" key="1">
    <source>
        <dbReference type="SAM" id="MobiDB-lite"/>
    </source>
</evidence>